<evidence type="ECO:0000313" key="6">
    <source>
        <dbReference type="Proteomes" id="UP000001661"/>
    </source>
</evidence>
<dbReference type="InterPro" id="IPR027477">
    <property type="entry name" value="Succ_DH/fumarate_Rdtase_cat_sf"/>
</dbReference>
<accession>D9QSK4</accession>
<keyword evidence="2" id="KW-0560">Oxidoreductase</keyword>
<dbReference type="OrthoDB" id="9806724at2"/>
<dbReference type="GO" id="GO:0050660">
    <property type="term" value="F:flavin adenine dinucleotide binding"/>
    <property type="evidence" value="ECO:0007669"/>
    <property type="project" value="TreeGrafter"/>
</dbReference>
<dbReference type="SUPFAM" id="SSF51905">
    <property type="entry name" value="FAD/NAD(P)-binding domain"/>
    <property type="match status" value="1"/>
</dbReference>
<organism evidence="5 6">
    <name type="scientific">Acetohalobium arabaticum (strain ATCC 49924 / DSM 5501 / Z-7288)</name>
    <dbReference type="NCBI Taxonomy" id="574087"/>
    <lineage>
        <taxon>Bacteria</taxon>
        <taxon>Bacillati</taxon>
        <taxon>Bacillota</taxon>
        <taxon>Clostridia</taxon>
        <taxon>Halanaerobiales</taxon>
        <taxon>Halobacteroidaceae</taxon>
        <taxon>Acetohalobium</taxon>
    </lineage>
</organism>
<dbReference type="Pfam" id="PF00890">
    <property type="entry name" value="FAD_binding_2"/>
    <property type="match status" value="1"/>
</dbReference>
<proteinExistence type="predicted"/>
<dbReference type="Gene3D" id="3.90.700.10">
    <property type="entry name" value="Succinate dehydrogenase/fumarate reductase flavoprotein, catalytic domain"/>
    <property type="match status" value="1"/>
</dbReference>
<dbReference type="KEGG" id="aar:Acear_1970"/>
<dbReference type="SUPFAM" id="SSF46977">
    <property type="entry name" value="Succinate dehydrogenase/fumarate reductase flavoprotein C-terminal domain"/>
    <property type="match status" value="1"/>
</dbReference>
<name>D9QSK4_ACEAZ</name>
<protein>
    <submittedName>
        <fullName evidence="5">Fumarate reductase/succinate dehydrogenase flavoprotein domain protein</fullName>
    </submittedName>
</protein>
<dbReference type="Gene3D" id="3.50.50.60">
    <property type="entry name" value="FAD/NAD(P)-binding domain"/>
    <property type="match status" value="1"/>
</dbReference>
<dbReference type="Gene3D" id="1.20.58.100">
    <property type="entry name" value="Fumarate reductase/succinate dehydrogenase flavoprotein-like, C-terminal domain"/>
    <property type="match status" value="1"/>
</dbReference>
<dbReference type="GO" id="GO:0033765">
    <property type="term" value="F:steroid dehydrogenase activity, acting on the CH-CH group of donors"/>
    <property type="evidence" value="ECO:0007669"/>
    <property type="project" value="UniProtKB-ARBA"/>
</dbReference>
<dbReference type="PIRSF" id="PIRSF000171">
    <property type="entry name" value="SDHA_APRA_LASPO"/>
    <property type="match status" value="1"/>
</dbReference>
<dbReference type="HOGENOM" id="CLU_014312_8_3_9"/>
<dbReference type="InterPro" id="IPR003953">
    <property type="entry name" value="FAD-dep_OxRdtase_2_FAD-bd"/>
</dbReference>
<dbReference type="Proteomes" id="UP000001661">
    <property type="component" value="Chromosome"/>
</dbReference>
<dbReference type="EMBL" id="CP002105">
    <property type="protein sequence ID" value="ADL13467.1"/>
    <property type="molecule type" value="Genomic_DNA"/>
</dbReference>
<dbReference type="GO" id="GO:0009055">
    <property type="term" value="F:electron transfer activity"/>
    <property type="evidence" value="ECO:0007669"/>
    <property type="project" value="TreeGrafter"/>
</dbReference>
<dbReference type="PANTHER" id="PTHR11632:SF73">
    <property type="entry name" value="BLR3196 PROTEIN"/>
    <property type="match status" value="1"/>
</dbReference>
<dbReference type="InterPro" id="IPR036188">
    <property type="entry name" value="FAD/NAD-bd_sf"/>
</dbReference>
<dbReference type="NCBIfam" id="NF005331">
    <property type="entry name" value="PRK06854.1-2"/>
    <property type="match status" value="1"/>
</dbReference>
<feature type="domain" description="FAD-dependent oxidoreductase 2 FAD-binding" evidence="3">
    <location>
        <begin position="12"/>
        <end position="377"/>
    </location>
</feature>
<sequence length="561" mass="63133">MSKMEVINLKTDILIIGGGAAGCYAGIMGKKYNEDIDILIVEKAQIERSGCLAAGISALNAYLNPDQTPESFLDYIKEDSEGLVRDDLIYTIAKGVNEAAHNLEDWGVPFLKDEAGNYLTKGSRSIRINGEQIKPILAKKVKESGVRVLNRINVTNYIVHNGQVRGAFGFGVRNNKFYVLQAKAVICATGGAAGIYRPNNPGQARHKIWYCPFNTGAGYAMGIRAGAEMTTFEMRFIALRAKDVISPTGTLAQRFDAKQVNVLGEEYQKKYKKNSTPFRLYATVQENQKGKGPCFLDLTHLNKEESQRLKKSYLNMSPDILLKWADEDTEPHEQQVEIHGTEPYIVGGHSQSGYWIDKNRQTTLQGLYAAGDVAGGAPKKYATGCMVEGKIAVLNALEYVSKVETFEIDNGLITQELNRLVSPLKKEAGFPAPALEKRLQKIMDEYAGGLSTNYQLQEEKLLTARRLLHKLNQDLTKGQANNKHQLMKLQEVIDKVKVSQVLVEHLLYRKETRWRGYQERVDYPDKDDENWFKFVNSIYNNKKDKIEIIERKHKEIDPNDS</sequence>
<dbReference type="PANTHER" id="PTHR11632">
    <property type="entry name" value="SUCCINATE DEHYDROGENASE 2 FLAVOPROTEIN SUBUNIT"/>
    <property type="match status" value="1"/>
</dbReference>
<dbReference type="InterPro" id="IPR037099">
    <property type="entry name" value="Fum_R/Succ_DH_flav-like_C_sf"/>
</dbReference>
<reference evidence="5 6" key="1">
    <citation type="journal article" date="2010" name="Stand. Genomic Sci.">
        <title>Complete genome sequence of Acetohalobium arabaticum type strain (Z-7288).</title>
        <authorList>
            <person name="Sikorski J."/>
            <person name="Lapidus A."/>
            <person name="Chertkov O."/>
            <person name="Lucas S."/>
            <person name="Copeland A."/>
            <person name="Glavina Del Rio T."/>
            <person name="Nolan M."/>
            <person name="Tice H."/>
            <person name="Cheng J.F."/>
            <person name="Han C."/>
            <person name="Brambilla E."/>
            <person name="Pitluck S."/>
            <person name="Liolios K."/>
            <person name="Ivanova N."/>
            <person name="Mavromatis K."/>
            <person name="Mikhailova N."/>
            <person name="Pati A."/>
            <person name="Bruce D."/>
            <person name="Detter C."/>
            <person name="Tapia R."/>
            <person name="Goodwin L."/>
            <person name="Chen A."/>
            <person name="Palaniappan K."/>
            <person name="Land M."/>
            <person name="Hauser L."/>
            <person name="Chang Y.J."/>
            <person name="Jeffries C.D."/>
            <person name="Rohde M."/>
            <person name="Goker M."/>
            <person name="Spring S."/>
            <person name="Woyke T."/>
            <person name="Bristow J."/>
            <person name="Eisen J.A."/>
            <person name="Markowitz V."/>
            <person name="Hugenholtz P."/>
            <person name="Kyrpides N.C."/>
            <person name="Klenk H.P."/>
        </authorList>
    </citation>
    <scope>NUCLEOTIDE SEQUENCE [LARGE SCALE GENOMIC DNA]</scope>
    <source>
        <strain evidence="6">ATCC 49924 / DSM 5501 / Z-7288</strain>
    </source>
</reference>
<dbReference type="InterPro" id="IPR015939">
    <property type="entry name" value="Fum_Rdtase/Succ_DH_flav-like_C"/>
</dbReference>
<dbReference type="PROSITE" id="PS51257">
    <property type="entry name" value="PROKAR_LIPOPROTEIN"/>
    <property type="match status" value="1"/>
</dbReference>
<evidence type="ECO:0000313" key="5">
    <source>
        <dbReference type="EMBL" id="ADL13467.1"/>
    </source>
</evidence>
<dbReference type="GO" id="GO:0005886">
    <property type="term" value="C:plasma membrane"/>
    <property type="evidence" value="ECO:0007669"/>
    <property type="project" value="TreeGrafter"/>
</dbReference>
<evidence type="ECO:0000256" key="1">
    <source>
        <dbReference type="ARBA" id="ARBA00022630"/>
    </source>
</evidence>
<dbReference type="eggNOG" id="COG1053">
    <property type="taxonomic scope" value="Bacteria"/>
</dbReference>
<evidence type="ECO:0000259" key="3">
    <source>
        <dbReference type="Pfam" id="PF00890"/>
    </source>
</evidence>
<dbReference type="SUPFAM" id="SSF56425">
    <property type="entry name" value="Succinate dehydrogenase/fumarate reductase flavoprotein, catalytic domain"/>
    <property type="match status" value="1"/>
</dbReference>
<keyword evidence="6" id="KW-1185">Reference proteome</keyword>
<dbReference type="InterPro" id="IPR030664">
    <property type="entry name" value="SdhA/FrdA/AprA"/>
</dbReference>
<dbReference type="AlphaFoldDB" id="D9QSK4"/>
<keyword evidence="1" id="KW-0285">Flavoprotein</keyword>
<dbReference type="GO" id="GO:0009061">
    <property type="term" value="P:anaerobic respiration"/>
    <property type="evidence" value="ECO:0007669"/>
    <property type="project" value="TreeGrafter"/>
</dbReference>
<gene>
    <name evidence="5" type="ordered locus">Acear_1970</name>
</gene>
<dbReference type="GO" id="GO:0000104">
    <property type="term" value="F:succinate dehydrogenase activity"/>
    <property type="evidence" value="ECO:0007669"/>
    <property type="project" value="TreeGrafter"/>
</dbReference>
<feature type="domain" description="Fumarate reductase/succinate dehydrogenase flavoprotein-like C-terminal" evidence="4">
    <location>
        <begin position="437"/>
        <end position="548"/>
    </location>
</feature>
<dbReference type="Pfam" id="PF02910">
    <property type="entry name" value="Succ_DH_flav_C"/>
    <property type="match status" value="1"/>
</dbReference>
<evidence type="ECO:0000259" key="4">
    <source>
        <dbReference type="Pfam" id="PF02910"/>
    </source>
</evidence>
<evidence type="ECO:0000256" key="2">
    <source>
        <dbReference type="ARBA" id="ARBA00023002"/>
    </source>
</evidence>
<dbReference type="STRING" id="574087.Acear_1970"/>
<dbReference type="PRINTS" id="PR00368">
    <property type="entry name" value="FADPNR"/>
</dbReference>